<dbReference type="InterPro" id="IPR011992">
    <property type="entry name" value="EF-hand-dom_pair"/>
</dbReference>
<dbReference type="SMART" id="SM00225">
    <property type="entry name" value="BTB"/>
    <property type="match status" value="1"/>
</dbReference>
<dbReference type="AlphaFoldDB" id="A0A812TRT7"/>
<protein>
    <submittedName>
        <fullName evidence="5">Spop protein</fullName>
    </submittedName>
</protein>
<dbReference type="CDD" id="cd18186">
    <property type="entry name" value="BTB_POZ_ZBTB_KLHL-like"/>
    <property type="match status" value="1"/>
</dbReference>
<dbReference type="Proteomes" id="UP000604046">
    <property type="component" value="Unassembled WGS sequence"/>
</dbReference>
<dbReference type="PROSITE" id="PS00018">
    <property type="entry name" value="EF_HAND_1"/>
    <property type="match status" value="1"/>
</dbReference>
<name>A0A812TRT7_9DINO</name>
<feature type="domain" description="EF-hand" evidence="4">
    <location>
        <begin position="732"/>
        <end position="756"/>
    </location>
</feature>
<dbReference type="SUPFAM" id="SSF47473">
    <property type="entry name" value="EF-hand"/>
    <property type="match status" value="1"/>
</dbReference>
<dbReference type="Pfam" id="PF00651">
    <property type="entry name" value="BTB"/>
    <property type="match status" value="1"/>
</dbReference>
<evidence type="ECO:0000313" key="5">
    <source>
        <dbReference type="EMBL" id="CAE7548568.1"/>
    </source>
</evidence>
<dbReference type="SUPFAM" id="SSF54695">
    <property type="entry name" value="POZ domain"/>
    <property type="match status" value="1"/>
</dbReference>
<dbReference type="EMBL" id="CAJNDS010002624">
    <property type="protein sequence ID" value="CAE7548568.1"/>
    <property type="molecule type" value="Genomic_DNA"/>
</dbReference>
<reference evidence="5" key="1">
    <citation type="submission" date="2021-02" db="EMBL/GenBank/DDBJ databases">
        <authorList>
            <person name="Dougan E. K."/>
            <person name="Rhodes N."/>
            <person name="Thang M."/>
            <person name="Chan C."/>
        </authorList>
    </citation>
    <scope>NUCLEOTIDE SEQUENCE</scope>
</reference>
<evidence type="ECO:0000256" key="2">
    <source>
        <dbReference type="SAM" id="MobiDB-lite"/>
    </source>
</evidence>
<dbReference type="InterPro" id="IPR002048">
    <property type="entry name" value="EF_hand_dom"/>
</dbReference>
<feature type="domain" description="BTB" evidence="3">
    <location>
        <begin position="313"/>
        <end position="384"/>
    </location>
</feature>
<feature type="compositionally biased region" description="Low complexity" evidence="2">
    <location>
        <begin position="112"/>
        <end position="148"/>
    </location>
</feature>
<keyword evidence="1" id="KW-0106">Calcium</keyword>
<evidence type="ECO:0000259" key="3">
    <source>
        <dbReference type="PROSITE" id="PS50097"/>
    </source>
</evidence>
<dbReference type="PANTHER" id="PTHR24413">
    <property type="entry name" value="SPECKLE-TYPE POZ PROTEIN"/>
    <property type="match status" value="1"/>
</dbReference>
<dbReference type="PROSITE" id="PS50222">
    <property type="entry name" value="EF_HAND_2"/>
    <property type="match status" value="1"/>
</dbReference>
<dbReference type="InterPro" id="IPR011333">
    <property type="entry name" value="SKP1/BTB/POZ_sf"/>
</dbReference>
<dbReference type="SMART" id="SM00054">
    <property type="entry name" value="EFh"/>
    <property type="match status" value="3"/>
</dbReference>
<proteinExistence type="predicted"/>
<keyword evidence="6" id="KW-1185">Reference proteome</keyword>
<evidence type="ECO:0000256" key="1">
    <source>
        <dbReference type="ARBA" id="ARBA00022837"/>
    </source>
</evidence>
<dbReference type="Gene3D" id="3.30.710.10">
    <property type="entry name" value="Potassium Channel Kv1.1, Chain A"/>
    <property type="match status" value="1"/>
</dbReference>
<feature type="region of interest" description="Disordered" evidence="2">
    <location>
        <begin position="65"/>
        <end position="151"/>
    </location>
</feature>
<evidence type="ECO:0000313" key="6">
    <source>
        <dbReference type="Proteomes" id="UP000604046"/>
    </source>
</evidence>
<evidence type="ECO:0000259" key="4">
    <source>
        <dbReference type="PROSITE" id="PS50222"/>
    </source>
</evidence>
<organism evidence="5 6">
    <name type="scientific">Symbiodinium natans</name>
    <dbReference type="NCBI Taxonomy" id="878477"/>
    <lineage>
        <taxon>Eukaryota</taxon>
        <taxon>Sar</taxon>
        <taxon>Alveolata</taxon>
        <taxon>Dinophyceae</taxon>
        <taxon>Suessiales</taxon>
        <taxon>Symbiodiniaceae</taxon>
        <taxon>Symbiodinium</taxon>
    </lineage>
</organism>
<feature type="compositionally biased region" description="Low complexity" evidence="2">
    <location>
        <begin position="84"/>
        <end position="94"/>
    </location>
</feature>
<dbReference type="InterPro" id="IPR018247">
    <property type="entry name" value="EF_Hand_1_Ca_BS"/>
</dbReference>
<dbReference type="OrthoDB" id="186625at2759"/>
<comment type="caution">
    <text evidence="5">The sequence shown here is derived from an EMBL/GenBank/DDBJ whole genome shotgun (WGS) entry which is preliminary data.</text>
</comment>
<sequence length="1089" mass="122037">MKASELKRSLCIQRRTEEEDVPFWEEDGYSGYADAVDTVDTVDTVDMEREERELQHRSEMLFSEKERRRNSMPGLTVAPRRLSAPATAMTAPAPGNDRLRAFSSSSPPPISSPSLDTAASRAAPMAPATASAPTSAPASAPATPATPATPVPQVAVCRSRLVIGESAVRRSEVKGKVEKAEMDVSRAQLLLRREQWLQAFNCVLPRVPRFHPAAAAAVAAGASERMLVETLLVSLRRFRGTALKAWRCDFDKHGVGWVSQAEFARACRFFGWLPQSPEIFYVSRYGRPSGLGAHVMSCLGRLLLEQAQRQEHTDLEIAVGPEDASCTLAAHQSVLAARSPVLAAMFRHRFQEGETAKVRLVDVDFQCFKAYLHLLYTGELEEGMDLDQVLEVLILADRFQSSGFGEVLAGRLRDLVSWDETVGKVMKHYVRLPEDSEYSGSLVSVMGDQLSLLSFREALRQTHRAVLRPIEEDTSRLKAIAARGLIFSMLAFPIMRDIADEAVNKNIVCLLSRITDTFSSLCELPDEPSAKLDHEEASNLELFEQVLWIRTGFDLSRAWAILDPNNRQALTLPEFVRGCRELGFDGDAVLGRSVNSKHAAAAVQALFQLHLSCTFPQGICEGTGLPFMGAKDALAAQKLRSLLRRLDKDHFGTVSRPQFEWLLRSYLPAVETVGREDLEHMWSTFAKREDGDIEYEDLIQWILKPSTPLSVTALGELAFFDLKAALEPLFWAYDQNRDGIISWEEFMEAHGILQNALRLNPPKEGDIDPAMLKGDLHHCYLTIGSEGDRRLTFAKFITWQRDALMSSSLASDVLAKTLHSVAKQLQRVFKLSETEKRGQLTESDKQVLVRILQHIAQFSRELWGQSASQWTSVIAHSFANKWTAPVVGMNVQHLQEVFLHDFEAGRLKFSARVASREWEILCIPAIPVLNRPQAWLAKLRLTTQLTDGRRLRSSWQFYRYAQELFTWHLLTDGKVFEVALEGLSPELQLFCLLKTMANFGVRLTWSNLQKALSQAVEMHSITDEQRRLCNSVFEKQVAKGLDAEGLYFSRERLERVTACLVTTPSHVMGVFAEMGAFPVTSVWADFLDA</sequence>
<dbReference type="PROSITE" id="PS50097">
    <property type="entry name" value="BTB"/>
    <property type="match status" value="1"/>
</dbReference>
<accession>A0A812TRT7</accession>
<dbReference type="GO" id="GO:0005509">
    <property type="term" value="F:calcium ion binding"/>
    <property type="evidence" value="ECO:0007669"/>
    <property type="project" value="InterPro"/>
</dbReference>
<dbReference type="Gene3D" id="1.10.238.10">
    <property type="entry name" value="EF-hand"/>
    <property type="match status" value="2"/>
</dbReference>
<dbReference type="InterPro" id="IPR000210">
    <property type="entry name" value="BTB/POZ_dom"/>
</dbReference>
<gene>
    <name evidence="5" type="primary">spop</name>
    <name evidence="5" type="ORF">SNAT2548_LOCUS30788</name>
</gene>